<comment type="caution">
    <text evidence="10">The sequence shown here is derived from an EMBL/GenBank/DDBJ whole genome shotgun (WGS) entry which is preliminary data.</text>
</comment>
<evidence type="ECO:0000313" key="11">
    <source>
        <dbReference type="Proteomes" id="UP001164286"/>
    </source>
</evidence>
<dbReference type="PROSITE" id="PS00916">
    <property type="entry name" value="PI3_4_KINASE_2"/>
    <property type="match status" value="1"/>
</dbReference>
<keyword evidence="11" id="KW-1185">Reference proteome</keyword>
<dbReference type="InterPro" id="IPR042236">
    <property type="entry name" value="PI3K_accessory_sf"/>
</dbReference>
<dbReference type="SUPFAM" id="SSF56112">
    <property type="entry name" value="Protein kinase-like (PK-like)"/>
    <property type="match status" value="1"/>
</dbReference>
<comment type="catalytic activity">
    <reaction evidence="1">
        <text>a 1,2-diacyl-sn-glycero-3-phospho-(1D-myo-inositol) + ATP = a 1,2-diacyl-sn-glycero-3-phospho-(1D-myo-inositol 4-phosphate) + ADP + H(+)</text>
        <dbReference type="Rhea" id="RHEA:19877"/>
        <dbReference type="ChEBI" id="CHEBI:15378"/>
        <dbReference type="ChEBI" id="CHEBI:30616"/>
        <dbReference type="ChEBI" id="CHEBI:57880"/>
        <dbReference type="ChEBI" id="CHEBI:58178"/>
        <dbReference type="ChEBI" id="CHEBI:456216"/>
        <dbReference type="EC" id="2.7.1.67"/>
    </reaction>
</comment>
<dbReference type="SMART" id="SM00146">
    <property type="entry name" value="PI3Kc"/>
    <property type="match status" value="1"/>
</dbReference>
<dbReference type="PROSITE" id="PS51545">
    <property type="entry name" value="PIK_HELICAL"/>
    <property type="match status" value="1"/>
</dbReference>
<reference evidence="10" key="1">
    <citation type="journal article" date="2022" name="G3 (Bethesda)">
        <title>High quality genome of the basidiomycete yeast Dioszegia hungarica PDD-24b-2 isolated from cloud water.</title>
        <authorList>
            <person name="Jarrige D."/>
            <person name="Haridas S."/>
            <person name="Bleykasten-Grosshans C."/>
            <person name="Joly M."/>
            <person name="Nadalig T."/>
            <person name="Sancelme M."/>
            <person name="Vuilleumier S."/>
            <person name="Grigoriev I.V."/>
            <person name="Amato P."/>
            <person name="Bringel F."/>
        </authorList>
    </citation>
    <scope>NUCLEOTIDE SEQUENCE</scope>
    <source>
        <strain evidence="10">PDD-24b-2</strain>
    </source>
</reference>
<dbReference type="InterPro" id="IPR016024">
    <property type="entry name" value="ARM-type_fold"/>
</dbReference>
<evidence type="ECO:0000313" key="10">
    <source>
        <dbReference type="EMBL" id="KAI9636038.1"/>
    </source>
</evidence>
<evidence type="ECO:0000259" key="9">
    <source>
        <dbReference type="PROSITE" id="PS51545"/>
    </source>
</evidence>
<dbReference type="PROSITE" id="PS50290">
    <property type="entry name" value="PI3_4_KINASE_3"/>
    <property type="match status" value="1"/>
</dbReference>
<dbReference type="InterPro" id="IPR001263">
    <property type="entry name" value="PI3K_accessory_dom"/>
</dbReference>
<dbReference type="GO" id="GO:0016020">
    <property type="term" value="C:membrane"/>
    <property type="evidence" value="ECO:0007669"/>
    <property type="project" value="TreeGrafter"/>
</dbReference>
<organism evidence="10 11">
    <name type="scientific">Dioszegia hungarica</name>
    <dbReference type="NCBI Taxonomy" id="4972"/>
    <lineage>
        <taxon>Eukaryota</taxon>
        <taxon>Fungi</taxon>
        <taxon>Dikarya</taxon>
        <taxon>Basidiomycota</taxon>
        <taxon>Agaricomycotina</taxon>
        <taxon>Tremellomycetes</taxon>
        <taxon>Tremellales</taxon>
        <taxon>Bulleribasidiaceae</taxon>
        <taxon>Dioszegia</taxon>
    </lineage>
</organism>
<evidence type="ECO:0000256" key="4">
    <source>
        <dbReference type="ARBA" id="ARBA00022679"/>
    </source>
</evidence>
<feature type="compositionally biased region" description="Low complexity" evidence="6">
    <location>
        <begin position="326"/>
        <end position="339"/>
    </location>
</feature>
<dbReference type="GeneID" id="77732271"/>
<sequence length="1155" mass="127239">MSHALLLRLFLSPYFSISVAMHYLKTYSDSIGISHYLCWRMKGMRAEEVESYWPQLCHLLITYPTQSNALESFILERSEESTHSAMLTFWFMQAALHDLTPTRQTNPRPFLICQRVLHRCHEILFGDPPETTRSPYRSLPQSPSMSTMALHSATALANVLRPDPTKRVKIRVNQHALAAFVGMGVAIGAQGMPALGDTVGAWAIMQGRKPRDEDAEGRERVENAAEEGADAPKGGALDLGRKSADGPDSEEEGEAAVAPPTPGAITPSTKSPRLDRLTPNHHTPHPAQTTPNLSSPTRLSADHSPFSTRTPKSEAVDPFSQELDEPSGPSRSSISSPRLPHQPYHSVPDLSRNKSRALRPNGQPVSAEELLVGLNVDTQRQMLRSHYCRSQIRFLLLLEDISNRLLVVPKPARVPALRAELTSLNHNLPAEICMPLWCAADHSHEDGGETASSTPLKARPDRRHASRIKSHCRVVRISPGDSVVLNSAERAPFLLHVEILEGDLDFDPMRRENRELLKRIVVQNDLKRRKKEMKGLGINEPLIGLGRRPSAGLEFEDFGNSQPLPQSAPIDDWTSRRVSDGQTGDKWRRTEIVPDDGDEMDLVEQLYGAKISVKDTLPELTDALPLPTAPKNKALDVAAWDRGSDLSSRRTSYTSQPISSLTSPGTPLADITLSSDLATTDFTPNPSAPSTPAHPSFPNIPSPGTNRIMSLEDYSERMRTAAVMLAQLSASLVPATPEQTGGSTGGRLSWIPGTGWILGSSAPQAASAHSSPSVLEPAASQGAGGKLKLAAVQAEAIRSRIMEEMMALEEERVARMTERPEGSELRVPEAADGAGTAEDEGIVRRELNKADPSAAVFKESWTAKKSRIRASSPWGHLANWDVISVIVKTGTDLRQEQLATQLIDRFGKIFKEEKCDCWVRSFRILITGEQSGLVETITDAVSVHSIKKGEYARRISEGGPIGQVSLMDHFVSTYGKPDSGRFARAQRAFIRSLAAYSVVTYLLQIKDRHNGNILVDREGHLIHIDFGFMLSNSPGGNMGFEAAPFKMPLEYVDIMGGLDSAGWVYFKRLFKEGFEAARKHSDSLITMVELMQKNSKLDCFILFGDQTAHHLRERFALNLTTAAVDNHLERLILSSTGSNYTRLYDTFQYYSQGVL</sequence>
<dbReference type="Gene3D" id="1.25.40.70">
    <property type="entry name" value="Phosphatidylinositol 3-kinase, accessory domain (PIK)"/>
    <property type="match status" value="1"/>
</dbReference>
<dbReference type="PANTHER" id="PTHR10048:SF22">
    <property type="entry name" value="PHOSPHATIDYLINOSITOL 4-KINASE BETA"/>
    <property type="match status" value="1"/>
</dbReference>
<keyword evidence="7" id="KW-0732">Signal</keyword>
<dbReference type="GO" id="GO:0005737">
    <property type="term" value="C:cytoplasm"/>
    <property type="evidence" value="ECO:0007669"/>
    <property type="project" value="TreeGrafter"/>
</dbReference>
<evidence type="ECO:0000256" key="1">
    <source>
        <dbReference type="ARBA" id="ARBA00001686"/>
    </source>
</evidence>
<protein>
    <recommendedName>
        <fullName evidence="3">1-phosphatidylinositol 4-kinase</fullName>
        <ecNumber evidence="3">2.7.1.67</ecNumber>
    </recommendedName>
</protein>
<feature type="region of interest" description="Disordered" evidence="6">
    <location>
        <begin position="557"/>
        <end position="584"/>
    </location>
</feature>
<comment type="similarity">
    <text evidence="2">Belongs to the PI3/PI4-kinase family. Type III PI4K subfamily.</text>
</comment>
<dbReference type="InterPro" id="IPR057754">
    <property type="entry name" value="PI4-kinase_beta/PIK1_cat"/>
</dbReference>
<dbReference type="Pfam" id="PF00454">
    <property type="entry name" value="PI3_PI4_kinase"/>
    <property type="match status" value="1"/>
</dbReference>
<feature type="region of interest" description="Disordered" evidence="6">
    <location>
        <begin position="207"/>
        <end position="363"/>
    </location>
</feature>
<feature type="region of interest" description="Disordered" evidence="6">
    <location>
        <begin position="817"/>
        <end position="840"/>
    </location>
</feature>
<accession>A0AA38H848</accession>
<dbReference type="GO" id="GO:0048015">
    <property type="term" value="P:phosphatidylinositol-mediated signaling"/>
    <property type="evidence" value="ECO:0007669"/>
    <property type="project" value="TreeGrafter"/>
</dbReference>
<dbReference type="AlphaFoldDB" id="A0AA38H848"/>
<dbReference type="PANTHER" id="PTHR10048">
    <property type="entry name" value="PHOSPHATIDYLINOSITOL KINASE"/>
    <property type="match status" value="1"/>
</dbReference>
<dbReference type="GO" id="GO:0046854">
    <property type="term" value="P:phosphatidylinositol phosphate biosynthetic process"/>
    <property type="evidence" value="ECO:0007669"/>
    <property type="project" value="InterPro"/>
</dbReference>
<name>A0AA38H848_9TREE</name>
<keyword evidence="4" id="KW-0808">Transferase</keyword>
<feature type="compositionally biased region" description="Basic and acidic residues" evidence="6">
    <location>
        <begin position="209"/>
        <end position="223"/>
    </location>
</feature>
<dbReference type="InterPro" id="IPR011009">
    <property type="entry name" value="Kinase-like_dom_sf"/>
</dbReference>
<feature type="domain" description="PIK helical" evidence="9">
    <location>
        <begin position="1"/>
        <end position="119"/>
    </location>
</feature>
<dbReference type="SUPFAM" id="SSF48371">
    <property type="entry name" value="ARM repeat"/>
    <property type="match status" value="1"/>
</dbReference>
<evidence type="ECO:0000256" key="2">
    <source>
        <dbReference type="ARBA" id="ARBA00006209"/>
    </source>
</evidence>
<dbReference type="Pfam" id="PF21245">
    <property type="entry name" value="PI4KB-PIK1_PIK"/>
    <property type="match status" value="1"/>
</dbReference>
<feature type="compositionally biased region" description="Low complexity" evidence="6">
    <location>
        <begin position="761"/>
        <end position="773"/>
    </location>
</feature>
<dbReference type="InterPro" id="IPR015433">
    <property type="entry name" value="PI3/4_kinase"/>
</dbReference>
<dbReference type="GO" id="GO:0004430">
    <property type="term" value="F:1-phosphatidylinositol 4-kinase activity"/>
    <property type="evidence" value="ECO:0007669"/>
    <property type="project" value="UniProtKB-EC"/>
</dbReference>
<dbReference type="InterPro" id="IPR049160">
    <property type="entry name" value="PI4KB-PIK1_PIK"/>
</dbReference>
<gene>
    <name evidence="10" type="ORF">MKK02DRAFT_44738</name>
</gene>
<feature type="compositionally biased region" description="Basic and acidic residues" evidence="6">
    <location>
        <begin position="817"/>
        <end position="829"/>
    </location>
</feature>
<evidence type="ECO:0000256" key="3">
    <source>
        <dbReference type="ARBA" id="ARBA00012169"/>
    </source>
</evidence>
<feature type="domain" description="PI3K/PI4K catalytic" evidence="8">
    <location>
        <begin position="850"/>
        <end position="1140"/>
    </location>
</feature>
<feature type="compositionally biased region" description="Polar residues" evidence="6">
    <location>
        <begin position="672"/>
        <end position="690"/>
    </location>
</feature>
<dbReference type="RefSeq" id="XP_052945815.1">
    <property type="nucleotide sequence ID" value="XM_053093066.1"/>
</dbReference>
<evidence type="ECO:0000259" key="8">
    <source>
        <dbReference type="PROSITE" id="PS50290"/>
    </source>
</evidence>
<dbReference type="InterPro" id="IPR018936">
    <property type="entry name" value="PI3/4_kinase_CS"/>
</dbReference>
<feature type="compositionally biased region" description="Polar residues" evidence="6">
    <location>
        <begin position="649"/>
        <end position="665"/>
    </location>
</feature>
<feature type="region of interest" description="Disordered" evidence="6">
    <location>
        <begin position="761"/>
        <end position="781"/>
    </location>
</feature>
<feature type="chain" id="PRO_5041296757" description="1-phosphatidylinositol 4-kinase" evidence="7">
    <location>
        <begin position="21"/>
        <end position="1155"/>
    </location>
</feature>
<evidence type="ECO:0000256" key="5">
    <source>
        <dbReference type="ARBA" id="ARBA00022777"/>
    </source>
</evidence>
<feature type="compositionally biased region" description="Polar residues" evidence="6">
    <location>
        <begin position="286"/>
        <end position="298"/>
    </location>
</feature>
<dbReference type="Proteomes" id="UP001164286">
    <property type="component" value="Unassembled WGS sequence"/>
</dbReference>
<dbReference type="Gene3D" id="1.10.1070.11">
    <property type="entry name" value="Phosphatidylinositol 3-/4-kinase, catalytic domain"/>
    <property type="match status" value="1"/>
</dbReference>
<dbReference type="InterPro" id="IPR036940">
    <property type="entry name" value="PI3/4_kinase_cat_sf"/>
</dbReference>
<evidence type="ECO:0000256" key="7">
    <source>
        <dbReference type="SAM" id="SignalP"/>
    </source>
</evidence>
<dbReference type="Gene3D" id="3.30.1010.10">
    <property type="entry name" value="Phosphatidylinositol 3-kinase Catalytic Subunit, Chain A, domain 4"/>
    <property type="match status" value="1"/>
</dbReference>
<dbReference type="FunFam" id="1.10.1070.11:FF:000016">
    <property type="entry name" value="PIK1p Phosphatidylinositol 4-kinase"/>
    <property type="match status" value="1"/>
</dbReference>
<dbReference type="EMBL" id="JAKWFO010000005">
    <property type="protein sequence ID" value="KAI9636038.1"/>
    <property type="molecule type" value="Genomic_DNA"/>
</dbReference>
<dbReference type="InterPro" id="IPR000403">
    <property type="entry name" value="PI3/4_kinase_cat_dom"/>
</dbReference>
<feature type="signal peptide" evidence="7">
    <location>
        <begin position="1"/>
        <end position="20"/>
    </location>
</feature>
<dbReference type="EC" id="2.7.1.67" evidence="3"/>
<keyword evidence="5" id="KW-0418">Kinase</keyword>
<dbReference type="CDD" id="cd05168">
    <property type="entry name" value="PI4Kc_III_beta"/>
    <property type="match status" value="1"/>
</dbReference>
<feature type="region of interest" description="Disordered" evidence="6">
    <location>
        <begin position="645"/>
        <end position="706"/>
    </location>
</feature>
<proteinExistence type="inferred from homology"/>
<feature type="region of interest" description="Disordered" evidence="6">
    <location>
        <begin position="444"/>
        <end position="463"/>
    </location>
</feature>
<evidence type="ECO:0000256" key="6">
    <source>
        <dbReference type="SAM" id="MobiDB-lite"/>
    </source>
</evidence>
<feature type="compositionally biased region" description="Basic and acidic residues" evidence="6">
    <location>
        <begin position="573"/>
        <end position="584"/>
    </location>
</feature>
<dbReference type="FunFam" id="1.25.40.70:FF:000015">
    <property type="entry name" value="Related to PIK1-phosphatidylinositol 4-kinase"/>
    <property type="match status" value="1"/>
</dbReference>